<evidence type="ECO:0000313" key="5">
    <source>
        <dbReference type="Proteomes" id="UP000371553"/>
    </source>
</evidence>
<dbReference type="Gene3D" id="3.40.30.10">
    <property type="entry name" value="Glutaredoxin"/>
    <property type="match status" value="1"/>
</dbReference>
<accession>A0A471KP40</accession>
<dbReference type="Proteomes" id="UP000401273">
    <property type="component" value="Unassembled WGS sequence"/>
</dbReference>
<name>A0A471KP40_LISMN</name>
<dbReference type="CDD" id="cd02947">
    <property type="entry name" value="TRX_family"/>
    <property type="match status" value="1"/>
</dbReference>
<dbReference type="EMBL" id="AAAPCR010000015">
    <property type="protein sequence ID" value="EAD8147141.1"/>
    <property type="molecule type" value="Genomic_DNA"/>
</dbReference>
<gene>
    <name evidence="1" type="ORF">CD20_13745</name>
    <name evidence="2" type="ORF">E1W43_09445</name>
    <name evidence="3" type="ORF">E1X78_09850</name>
</gene>
<reference evidence="4 6" key="2">
    <citation type="submission" date="2019-03" db="EMBL/GenBank/DDBJ databases">
        <authorList>
            <person name="Ashton P.M."/>
            <person name="Dallman T."/>
            <person name="Nair S."/>
            <person name="De Pinna E."/>
            <person name="Peters T."/>
            <person name="Grant K."/>
        </authorList>
    </citation>
    <scope>NUCLEOTIDE SEQUENCE [LARGE SCALE GENOMIC DNA]</scope>
    <source>
        <strain evidence="2">RL15000271</strain>
        <strain evidence="3">RL15000440</strain>
    </source>
</reference>
<organism evidence="2 6">
    <name type="scientific">Listeria monocytogenes</name>
    <dbReference type="NCBI Taxonomy" id="1639"/>
    <lineage>
        <taxon>Bacteria</taxon>
        <taxon>Bacillati</taxon>
        <taxon>Bacillota</taxon>
        <taxon>Bacilli</taxon>
        <taxon>Bacillales</taxon>
        <taxon>Listeriaceae</taxon>
        <taxon>Listeria</taxon>
    </lineage>
</organism>
<reference evidence="1 5" key="1">
    <citation type="submission" date="2018-06" db="EMBL/GenBank/DDBJ databases">
        <authorList>
            <consortium name="GenomeTrakr: Next Generation Sequencing Network for Food Pathogen Tracability"/>
        </authorList>
    </citation>
    <scope>NUCLEOTIDE SEQUENCE [LARGE SCALE GENOMIC DNA]</scope>
    <source>
        <strain evidence="1 5">NYAG13B12507-5</strain>
    </source>
</reference>
<proteinExistence type="predicted"/>
<dbReference type="AlphaFoldDB" id="A0A471KP40"/>
<protein>
    <submittedName>
        <fullName evidence="2">Thioredoxin</fullName>
    </submittedName>
</protein>
<dbReference type="InterPro" id="IPR036249">
    <property type="entry name" value="Thioredoxin-like_sf"/>
</dbReference>
<dbReference type="EMBL" id="AAASTI010000004">
    <property type="protein sequence ID" value="EAE5604413.1"/>
    <property type="molecule type" value="Genomic_DNA"/>
</dbReference>
<comment type="caution">
    <text evidence="2">The sequence shown here is derived from an EMBL/GenBank/DDBJ whole genome shotgun (WGS) entry which is preliminary data.</text>
</comment>
<dbReference type="Proteomes" id="UP000332711">
    <property type="component" value="Unassembled WGS sequence"/>
</dbReference>
<evidence type="ECO:0000313" key="2">
    <source>
        <dbReference type="EMBL" id="EAE2898167.1"/>
    </source>
</evidence>
<dbReference type="RefSeq" id="WP_031669554.1">
    <property type="nucleotide sequence ID" value="NZ_CADEHJ010000001.1"/>
</dbReference>
<dbReference type="Proteomes" id="UP000371553">
    <property type="component" value="Unassembled WGS sequence"/>
</dbReference>
<evidence type="ECO:0000313" key="4">
    <source>
        <dbReference type="Proteomes" id="UP000332711"/>
    </source>
</evidence>
<evidence type="ECO:0000313" key="1">
    <source>
        <dbReference type="EMBL" id="EAD8147141.1"/>
    </source>
</evidence>
<dbReference type="EMBL" id="AAARLF010000004">
    <property type="protein sequence ID" value="EAE2898167.1"/>
    <property type="molecule type" value="Genomic_DNA"/>
</dbReference>
<sequence length="94" mass="10465">MKNSYYILSLFSKENCSPCIMTSLALQQVELPANVVFEKRKLEIDGEEVFRACGVQSTPTLVLYRSTEEGQIIEVRRHVGGANVSAIESLLSDI</sequence>
<evidence type="ECO:0000313" key="3">
    <source>
        <dbReference type="EMBL" id="EAE5604413.1"/>
    </source>
</evidence>
<evidence type="ECO:0000313" key="6">
    <source>
        <dbReference type="Proteomes" id="UP000401273"/>
    </source>
</evidence>
<dbReference type="SUPFAM" id="SSF52833">
    <property type="entry name" value="Thioredoxin-like"/>
    <property type="match status" value="1"/>
</dbReference>